<dbReference type="Proteomes" id="UP001151760">
    <property type="component" value="Unassembled WGS sequence"/>
</dbReference>
<comment type="caution">
    <text evidence="6">The sequence shown here is derived from an EMBL/GenBank/DDBJ whole genome shotgun (WGS) entry which is preliminary data.</text>
</comment>
<keyword evidence="1 6" id="KW-0436">Ligase</keyword>
<keyword evidence="2" id="KW-0547">Nucleotide-binding</keyword>
<dbReference type="SUPFAM" id="SSF50677">
    <property type="entry name" value="ValRS/IleRS/LeuRS editing domain"/>
    <property type="match status" value="1"/>
</dbReference>
<dbReference type="PANTHER" id="PTHR42780:SF1">
    <property type="entry name" value="ISOLEUCINE--TRNA LIGASE, CYTOPLASMIC"/>
    <property type="match status" value="1"/>
</dbReference>
<proteinExistence type="predicted"/>
<reference evidence="6" key="2">
    <citation type="submission" date="2022-01" db="EMBL/GenBank/DDBJ databases">
        <authorList>
            <person name="Yamashiro T."/>
            <person name="Shiraishi A."/>
            <person name="Satake H."/>
            <person name="Nakayama K."/>
        </authorList>
    </citation>
    <scope>NUCLEOTIDE SEQUENCE</scope>
</reference>
<keyword evidence="5" id="KW-0030">Aminoacyl-tRNA synthetase</keyword>
<evidence type="ECO:0000256" key="5">
    <source>
        <dbReference type="ARBA" id="ARBA00023146"/>
    </source>
</evidence>
<dbReference type="PANTHER" id="PTHR42780">
    <property type="entry name" value="SOLEUCYL-TRNA SYNTHETASE"/>
    <property type="match status" value="1"/>
</dbReference>
<dbReference type="InterPro" id="IPR023586">
    <property type="entry name" value="Ile-tRNA-ligase_type2"/>
</dbReference>
<dbReference type="Gene3D" id="3.90.740.10">
    <property type="entry name" value="Valyl/Leucyl/Isoleucyl-tRNA synthetase, editing domain"/>
    <property type="match status" value="1"/>
</dbReference>
<name>A0ABQ5HXD6_9ASTR</name>
<dbReference type="EMBL" id="BQNB010020056">
    <property type="protein sequence ID" value="GJT91853.1"/>
    <property type="molecule type" value="Genomic_DNA"/>
</dbReference>
<evidence type="ECO:0000313" key="7">
    <source>
        <dbReference type="Proteomes" id="UP001151760"/>
    </source>
</evidence>
<evidence type="ECO:0000256" key="2">
    <source>
        <dbReference type="ARBA" id="ARBA00022741"/>
    </source>
</evidence>
<dbReference type="InterPro" id="IPR009008">
    <property type="entry name" value="Val/Leu/Ile-tRNA-synth_edit"/>
</dbReference>
<dbReference type="GO" id="GO:0016874">
    <property type="term" value="F:ligase activity"/>
    <property type="evidence" value="ECO:0007669"/>
    <property type="project" value="UniProtKB-KW"/>
</dbReference>
<keyword evidence="4" id="KW-0648">Protein biosynthesis</keyword>
<accession>A0ABQ5HXD6</accession>
<evidence type="ECO:0000256" key="1">
    <source>
        <dbReference type="ARBA" id="ARBA00022598"/>
    </source>
</evidence>
<keyword evidence="7" id="KW-1185">Reference proteome</keyword>
<evidence type="ECO:0000256" key="4">
    <source>
        <dbReference type="ARBA" id="ARBA00022917"/>
    </source>
</evidence>
<organism evidence="6 7">
    <name type="scientific">Tanacetum coccineum</name>
    <dbReference type="NCBI Taxonomy" id="301880"/>
    <lineage>
        <taxon>Eukaryota</taxon>
        <taxon>Viridiplantae</taxon>
        <taxon>Streptophyta</taxon>
        <taxon>Embryophyta</taxon>
        <taxon>Tracheophyta</taxon>
        <taxon>Spermatophyta</taxon>
        <taxon>Magnoliopsida</taxon>
        <taxon>eudicotyledons</taxon>
        <taxon>Gunneridae</taxon>
        <taxon>Pentapetalae</taxon>
        <taxon>asterids</taxon>
        <taxon>campanulids</taxon>
        <taxon>Asterales</taxon>
        <taxon>Asteraceae</taxon>
        <taxon>Asteroideae</taxon>
        <taxon>Anthemideae</taxon>
        <taxon>Anthemidinae</taxon>
        <taxon>Tanacetum</taxon>
    </lineage>
</organism>
<protein>
    <submittedName>
        <fullName evidence="6">Isoleucine--tRNA ligase, cytoplasmic</fullName>
    </submittedName>
</protein>
<evidence type="ECO:0000256" key="3">
    <source>
        <dbReference type="ARBA" id="ARBA00022840"/>
    </source>
</evidence>
<gene>
    <name evidence="6" type="ORF">Tco_1080698</name>
</gene>
<evidence type="ECO:0000313" key="6">
    <source>
        <dbReference type="EMBL" id="GJT91853.1"/>
    </source>
</evidence>
<keyword evidence="3" id="KW-0067">ATP-binding</keyword>
<reference evidence="6" key="1">
    <citation type="journal article" date="2022" name="Int. J. Mol. Sci.">
        <title>Draft Genome of Tanacetum Coccineum: Genomic Comparison of Closely Related Tanacetum-Family Plants.</title>
        <authorList>
            <person name="Yamashiro T."/>
            <person name="Shiraishi A."/>
            <person name="Nakayama K."/>
            <person name="Satake H."/>
        </authorList>
    </citation>
    <scope>NUCLEOTIDE SEQUENCE</scope>
</reference>
<sequence length="254" mass="28657">MMKYSLFSTLVDSPPVSQGTTFKAVVQSDMTNLPEISRKILRVSDRRILELAVPVSSSSSNLALCVNSNFVYVKVKSKSNRKIYLVAESLLSKLPTETPIEGTPNGFTVGKAKNATDAYDVLEKRNFQDLHLYEPVFEYFTDAFRVVADDYVTATSRTGTMHLAPQFGEDDLRVAKSLLLFMFFFVLDSAGKIEACESDHYCPRSDTPLIHRAIAQLVRILLVQLIYMEDSEFLWANADYEIRDRIILCLAEAK</sequence>